<dbReference type="EMBL" id="BMAV01019893">
    <property type="protein sequence ID" value="GFY73160.1"/>
    <property type="molecule type" value="Genomic_DNA"/>
</dbReference>
<dbReference type="AlphaFoldDB" id="A0A8X7CPE6"/>
<feature type="region of interest" description="Disordered" evidence="1">
    <location>
        <begin position="1"/>
        <end position="39"/>
    </location>
</feature>
<gene>
    <name evidence="2" type="ORF">TNIN_378481</name>
</gene>
<evidence type="ECO:0000313" key="3">
    <source>
        <dbReference type="Proteomes" id="UP000886998"/>
    </source>
</evidence>
<feature type="non-terminal residue" evidence="2">
    <location>
        <position position="39"/>
    </location>
</feature>
<keyword evidence="3" id="KW-1185">Reference proteome</keyword>
<dbReference type="OrthoDB" id="360390at2759"/>
<protein>
    <submittedName>
        <fullName evidence="2">Uncharacterized protein</fullName>
    </submittedName>
</protein>
<feature type="compositionally biased region" description="Acidic residues" evidence="1">
    <location>
        <begin position="1"/>
        <end position="14"/>
    </location>
</feature>
<reference evidence="2" key="1">
    <citation type="submission" date="2020-08" db="EMBL/GenBank/DDBJ databases">
        <title>Multicomponent nature underlies the extraordinary mechanical properties of spider dragline silk.</title>
        <authorList>
            <person name="Kono N."/>
            <person name="Nakamura H."/>
            <person name="Mori M."/>
            <person name="Yoshida Y."/>
            <person name="Ohtoshi R."/>
            <person name="Malay A.D."/>
            <person name="Moran D.A.P."/>
            <person name="Tomita M."/>
            <person name="Numata K."/>
            <person name="Arakawa K."/>
        </authorList>
    </citation>
    <scope>NUCLEOTIDE SEQUENCE</scope>
</reference>
<sequence length="39" mass="4510">MDVDESLETLDEDTYTNLSEGSSDEDDVDEEKTRQLQKE</sequence>
<organism evidence="2 3">
    <name type="scientific">Trichonephila inaurata madagascariensis</name>
    <dbReference type="NCBI Taxonomy" id="2747483"/>
    <lineage>
        <taxon>Eukaryota</taxon>
        <taxon>Metazoa</taxon>
        <taxon>Ecdysozoa</taxon>
        <taxon>Arthropoda</taxon>
        <taxon>Chelicerata</taxon>
        <taxon>Arachnida</taxon>
        <taxon>Araneae</taxon>
        <taxon>Araneomorphae</taxon>
        <taxon>Entelegynae</taxon>
        <taxon>Araneoidea</taxon>
        <taxon>Nephilidae</taxon>
        <taxon>Trichonephila</taxon>
        <taxon>Trichonephila inaurata</taxon>
    </lineage>
</organism>
<accession>A0A8X7CPE6</accession>
<name>A0A8X7CPE6_9ARAC</name>
<comment type="caution">
    <text evidence="2">The sequence shown here is derived from an EMBL/GenBank/DDBJ whole genome shotgun (WGS) entry which is preliminary data.</text>
</comment>
<evidence type="ECO:0000313" key="2">
    <source>
        <dbReference type="EMBL" id="GFY73160.1"/>
    </source>
</evidence>
<dbReference type="Proteomes" id="UP000886998">
    <property type="component" value="Unassembled WGS sequence"/>
</dbReference>
<proteinExistence type="predicted"/>
<evidence type="ECO:0000256" key="1">
    <source>
        <dbReference type="SAM" id="MobiDB-lite"/>
    </source>
</evidence>